<dbReference type="PANTHER" id="PTHR24058:SF103">
    <property type="entry name" value="SERINE_THREONINE-PROTEIN KINASE PRP4 HOMOLOG"/>
    <property type="match status" value="1"/>
</dbReference>
<evidence type="ECO:0000256" key="9">
    <source>
        <dbReference type="ARBA" id="ARBA00022664"/>
    </source>
</evidence>
<dbReference type="InterPro" id="IPR000719">
    <property type="entry name" value="Prot_kinase_dom"/>
</dbReference>
<feature type="compositionally biased region" description="Polar residues" evidence="23">
    <location>
        <begin position="641"/>
        <end position="651"/>
    </location>
</feature>
<keyword evidence="12" id="KW-0547">Nucleotide-binding</keyword>
<dbReference type="InterPro" id="IPR050494">
    <property type="entry name" value="Ser_Thr_dual-spec_kinase"/>
</dbReference>
<dbReference type="InterPro" id="IPR005061">
    <property type="entry name" value="Ist1"/>
</dbReference>
<evidence type="ECO:0000256" key="4">
    <source>
        <dbReference type="ARBA" id="ARBA00012513"/>
    </source>
</evidence>
<dbReference type="SUPFAM" id="SSF56112">
    <property type="entry name" value="Protein kinase-like (PK-like)"/>
    <property type="match status" value="1"/>
</dbReference>
<evidence type="ECO:0000256" key="16">
    <source>
        <dbReference type="ARBA" id="ARBA00022990"/>
    </source>
</evidence>
<feature type="compositionally biased region" description="Basic and acidic residues" evidence="23">
    <location>
        <begin position="402"/>
        <end position="503"/>
    </location>
</feature>
<keyword evidence="8" id="KW-0597">Phosphoprotein</keyword>
<feature type="compositionally biased region" description="Basic and acidic residues" evidence="23">
    <location>
        <begin position="216"/>
        <end position="229"/>
    </location>
</feature>
<dbReference type="EMBL" id="CM017327">
    <property type="protein sequence ID" value="KAE8100748.1"/>
    <property type="molecule type" value="Genomic_DNA"/>
</dbReference>
<keyword evidence="13" id="KW-0418">Kinase</keyword>
<feature type="compositionally biased region" description="Polar residues" evidence="23">
    <location>
        <begin position="230"/>
        <end position="240"/>
    </location>
</feature>
<dbReference type="InterPro" id="IPR011009">
    <property type="entry name" value="Kinase-like_dom_sf"/>
</dbReference>
<dbReference type="InterPro" id="IPR044092">
    <property type="entry name" value="STKc_PRP4"/>
</dbReference>
<evidence type="ECO:0000256" key="11">
    <source>
        <dbReference type="ARBA" id="ARBA00022728"/>
    </source>
</evidence>
<proteinExistence type="inferred from homology"/>
<keyword evidence="17" id="KW-0508">mRNA splicing</keyword>
<dbReference type="GO" id="GO:0005681">
    <property type="term" value="C:spliceosomal complex"/>
    <property type="evidence" value="ECO:0007669"/>
    <property type="project" value="UniProtKB-KW"/>
</dbReference>
<dbReference type="InterPro" id="IPR042277">
    <property type="entry name" value="IST1-like"/>
</dbReference>
<keyword evidence="9" id="KW-0507">mRNA processing</keyword>
<feature type="domain" description="Protein kinase" evidence="24">
    <location>
        <begin position="731"/>
        <end position="1046"/>
    </location>
</feature>
<evidence type="ECO:0000256" key="19">
    <source>
        <dbReference type="ARBA" id="ARBA00023596"/>
    </source>
</evidence>
<feature type="region of interest" description="Disordered" evidence="23">
    <location>
        <begin position="1361"/>
        <end position="1388"/>
    </location>
</feature>
<feature type="compositionally biased region" description="Polar residues" evidence="23">
    <location>
        <begin position="1295"/>
        <end position="1311"/>
    </location>
</feature>
<dbReference type="InterPro" id="IPR008271">
    <property type="entry name" value="Ser/Thr_kinase_AS"/>
</dbReference>
<evidence type="ECO:0000256" key="13">
    <source>
        <dbReference type="ARBA" id="ARBA00022777"/>
    </source>
</evidence>
<dbReference type="PANTHER" id="PTHR24058">
    <property type="entry name" value="DUAL SPECIFICITY PROTEIN KINASE"/>
    <property type="match status" value="1"/>
</dbReference>
<dbReference type="Gene3D" id="1.20.1260.60">
    <property type="entry name" value="Vacuolar protein sorting-associated protein Ist1"/>
    <property type="match status" value="1"/>
</dbReference>
<feature type="compositionally biased region" description="Basic and acidic residues" evidence="23">
    <location>
        <begin position="340"/>
        <end position="352"/>
    </location>
</feature>
<evidence type="ECO:0000256" key="3">
    <source>
        <dbReference type="ARBA" id="ARBA00005536"/>
    </source>
</evidence>
<dbReference type="GO" id="GO:0004674">
    <property type="term" value="F:protein serine/threonine kinase activity"/>
    <property type="evidence" value="ECO:0007669"/>
    <property type="project" value="UniProtKB-KW"/>
</dbReference>
<dbReference type="FunFam" id="3.30.200.20:FF:000123">
    <property type="entry name" value="serine/threonine-protein kinase PRP4 homolog"/>
    <property type="match status" value="1"/>
</dbReference>
<evidence type="ECO:0000256" key="2">
    <source>
        <dbReference type="ARBA" id="ARBA00004286"/>
    </source>
</evidence>
<dbReference type="Pfam" id="PF00069">
    <property type="entry name" value="Pkinase"/>
    <property type="match status" value="1"/>
</dbReference>
<organism evidence="25 26">
    <name type="scientific">Carpinus fangiana</name>
    <dbReference type="NCBI Taxonomy" id="176857"/>
    <lineage>
        <taxon>Eukaryota</taxon>
        <taxon>Viridiplantae</taxon>
        <taxon>Streptophyta</taxon>
        <taxon>Embryophyta</taxon>
        <taxon>Tracheophyta</taxon>
        <taxon>Spermatophyta</taxon>
        <taxon>Magnoliopsida</taxon>
        <taxon>eudicotyledons</taxon>
        <taxon>Gunneridae</taxon>
        <taxon>Pentapetalae</taxon>
        <taxon>rosids</taxon>
        <taxon>fabids</taxon>
        <taxon>Fagales</taxon>
        <taxon>Betulaceae</taxon>
        <taxon>Carpinus</taxon>
    </lineage>
</organism>
<keyword evidence="18" id="KW-0539">Nucleus</keyword>
<evidence type="ECO:0000256" key="6">
    <source>
        <dbReference type="ARBA" id="ARBA00022499"/>
    </source>
</evidence>
<feature type="compositionally biased region" description="Basic and acidic residues" evidence="23">
    <location>
        <begin position="310"/>
        <end position="332"/>
    </location>
</feature>
<evidence type="ECO:0000256" key="1">
    <source>
        <dbReference type="ARBA" id="ARBA00004123"/>
    </source>
</evidence>
<dbReference type="OrthoDB" id="3967at2759"/>
<feature type="compositionally biased region" description="Basic residues" evidence="23">
    <location>
        <begin position="26"/>
        <end position="43"/>
    </location>
</feature>
<evidence type="ECO:0000256" key="8">
    <source>
        <dbReference type="ARBA" id="ARBA00022553"/>
    </source>
</evidence>
<evidence type="ECO:0000259" key="24">
    <source>
        <dbReference type="PROSITE" id="PS50011"/>
    </source>
</evidence>
<keyword evidence="6" id="KW-1017">Isopeptide bond</keyword>
<dbReference type="FunFam" id="1.10.510.10:FF:000078">
    <property type="entry name" value="Serine/threonine-protein kinase PRP4 homolog"/>
    <property type="match status" value="1"/>
</dbReference>
<evidence type="ECO:0000256" key="18">
    <source>
        <dbReference type="ARBA" id="ARBA00023242"/>
    </source>
</evidence>
<feature type="compositionally biased region" description="Polar residues" evidence="23">
    <location>
        <begin position="183"/>
        <end position="197"/>
    </location>
</feature>
<feature type="compositionally biased region" description="Basic and acidic residues" evidence="23">
    <location>
        <begin position="535"/>
        <end position="548"/>
    </location>
</feature>
<feature type="compositionally biased region" description="Polar residues" evidence="23">
    <location>
        <begin position="589"/>
        <end position="601"/>
    </location>
</feature>
<evidence type="ECO:0000256" key="10">
    <source>
        <dbReference type="ARBA" id="ARBA00022679"/>
    </source>
</evidence>
<dbReference type="PROSITE" id="PS50011">
    <property type="entry name" value="PROTEIN_KINASE_DOM"/>
    <property type="match status" value="1"/>
</dbReference>
<dbReference type="PROSITE" id="PS00108">
    <property type="entry name" value="PROTEIN_KINASE_ST"/>
    <property type="match status" value="1"/>
</dbReference>
<keyword evidence="14" id="KW-0067">ATP-binding</keyword>
<evidence type="ECO:0000256" key="7">
    <source>
        <dbReference type="ARBA" id="ARBA00022527"/>
    </source>
</evidence>
<comment type="similarity">
    <text evidence="19">Belongs to the protein kinase superfamily. CMGC Ser/Thr protein kinase family.</text>
</comment>
<evidence type="ECO:0000313" key="26">
    <source>
        <dbReference type="Proteomes" id="UP000327013"/>
    </source>
</evidence>
<keyword evidence="16" id="KW-0007">Acetylation</keyword>
<feature type="compositionally biased region" description="Basic and acidic residues" evidence="23">
    <location>
        <begin position="90"/>
        <end position="100"/>
    </location>
</feature>
<feature type="compositionally biased region" description="Acidic residues" evidence="23">
    <location>
        <begin position="74"/>
        <end position="86"/>
    </location>
</feature>
<keyword evidence="7" id="KW-0723">Serine/threonine-protein kinase</keyword>
<name>A0A5N6RN08_9ROSI</name>
<dbReference type="GO" id="GO:0005524">
    <property type="term" value="F:ATP binding"/>
    <property type="evidence" value="ECO:0007669"/>
    <property type="project" value="UniProtKB-KW"/>
</dbReference>
<evidence type="ECO:0000256" key="14">
    <source>
        <dbReference type="ARBA" id="ARBA00022840"/>
    </source>
</evidence>
<reference evidence="25 26" key="1">
    <citation type="submission" date="2019-06" db="EMBL/GenBank/DDBJ databases">
        <title>A chromosomal-level reference genome of Carpinus fangiana (Coryloideae, Betulaceae).</title>
        <authorList>
            <person name="Yang X."/>
            <person name="Wang Z."/>
            <person name="Zhang L."/>
            <person name="Hao G."/>
            <person name="Liu J."/>
            <person name="Yang Y."/>
        </authorList>
    </citation>
    <scope>NUCLEOTIDE SEQUENCE [LARGE SCALE GENOMIC DNA]</scope>
    <source>
        <strain evidence="25">Cfa_2016G</strain>
        <tissue evidence="25">Leaf</tissue>
    </source>
</reference>
<evidence type="ECO:0000256" key="22">
    <source>
        <dbReference type="ARBA" id="ARBA00046964"/>
    </source>
</evidence>
<evidence type="ECO:0000256" key="15">
    <source>
        <dbReference type="ARBA" id="ARBA00022843"/>
    </source>
</evidence>
<keyword evidence="10" id="KW-0808">Transferase</keyword>
<comment type="subunit">
    <text evidence="22">Interacts with CLK1 C-terminus. Associates with the U5 snRNP and NCOR1 deacetylase complexes. Identified in the spliceosome C complex.</text>
</comment>
<feature type="compositionally biased region" description="Basic and acidic residues" evidence="23">
    <location>
        <begin position="241"/>
        <end position="251"/>
    </location>
</feature>
<dbReference type="GO" id="GO:0015031">
    <property type="term" value="P:protein transport"/>
    <property type="evidence" value="ECO:0007669"/>
    <property type="project" value="InterPro"/>
</dbReference>
<feature type="region of interest" description="Disordered" evidence="23">
    <location>
        <begin position="1443"/>
        <end position="1482"/>
    </location>
</feature>
<sequence>MDAESHDSRLKNRRSSSPDDEAERSSKRHKHRHRHHHHRHRSKKHEEKSGREGEEINLPPPPTPVAVNITRPEDDVEEGEILEEEGFGGGEHEIAEKRFDSDDESGEIKSVGVRDESDKQNLGRRTEHQSSDREPSIHMEESAGKKGRNSKILAEDKSEDELFTNSKFDKEDRACHWSRIGTKINNGAGTPRNSSVVPQDEFNSRFSSEAHVNGDLGRESRKEDKKRESQSPSKGSSRQKSYYEDEKRGVDGSKLSHRSKSSSQSTGDRGEFHARSRSRSIDHARERSQSLSIREEETHLKKRQYYDNADSSHADKSKSLYDSDDERIDRKSMSMNGRHGSRDLVRDEEREITTSYSRYIGEDRHRSRGTQERERSRDREMDRDLRREKEREWIIRDREMDRAHRREKEWERSRDRNRKREIERDRSREREVDRDWRREKERDKMKDIELDRDRSRVSERGRDRDREREKVRRERERQDDRSRNKDRETYENRVDGYENGDRYKHSRHLRHDEKEYNQYRTRNADSAKTPSSKSDLLEENRDKLKRDEDEQGDYEGNTLQFAEQEEEDLNRIKEESRRRRQEILEKYKSQQLRQPNEPQSENVEKDKEPAHDPDQSSVATHVVPEVGDGRSDGLDVYVAESSFSVGKSPPQNGVAALERTSSAGGLGEGTPKSERSDDEFCDDIFGETPTGVRKSGKEDGVRIERSGLHDNWDDAEGYYSYRFGEILDGRYEVVAAHGKGVFSTVVRAKNLKAGNGEPEEVAIKIIRSNDTMYKAGMDELVILKKLVGADPDDKRHCVRFLSSFKYRNHLCLVFESLYMNLREVLKKFGRNIGLKLTAVRAYAKQLFISLKHLRNCGVLHCDIKPDNMLVNEAKNVLKLCDFGNAMFAGKNEVTPYLVSRFYRAPEIILGLPYDHPLDMWSVGCCLYELYTGKVLFPGPTNNDMLRLHMELKGPFPKKMLRKGAFTEQNFDQDLNFHATEEDPVTKKTIKRMILNIKPKDIGSIITGSPGEDPKMLVNFKDLLEKIFVLDPDKRMTVSQALTHPFITGKNHPFVLHFVVAEPNKLRVTGQRWKYLKKIAIFLGGKQAGMGKKLDALLGRTFKASKFKPVVTLAFSRLAIFKNHCQVRCSQDRSDVVQLLQLGNHERALLRVEHVIKEQSRLDVYVMIEAYLNILIERLNLIAQERECPDELKEPISSLIYAASRVGDFPELQEIRSILTSRFGKEFAARAIDLRNNCGVNLTMITKLSTRQPSLESRMKVLKEIASENNIVLQLGEASSISIEENMDVNKKQNQHEPSTSANSGNTKVGDNLQNLHEEIEKDDRFSDSMKTRKKYRDVAAAAQAAFESAAYAAEAARAAVELSRSESHDPDDQGSPSTGQGKVLNMHGIVKPEFESINEEMYNENRAEEMKQKNAAELKRSISASSSNSSEYISKVTAISSDDVLGQGDPFDKELHFDESDTETEYEQSSISSHKQIPSRSQVGLKVESTLINPIGNVAEGSGAHSAHRINIEKRPISVRTRQVRGY</sequence>
<evidence type="ECO:0000256" key="21">
    <source>
        <dbReference type="ARBA" id="ARBA00031858"/>
    </source>
</evidence>
<evidence type="ECO:0000256" key="23">
    <source>
        <dbReference type="SAM" id="MobiDB-lite"/>
    </source>
</evidence>
<comment type="subcellular location">
    <subcellularLocation>
        <location evidence="2">Chromosome</location>
    </subcellularLocation>
    <subcellularLocation>
        <location evidence="1">Nucleus</location>
    </subcellularLocation>
</comment>
<evidence type="ECO:0000256" key="12">
    <source>
        <dbReference type="ARBA" id="ARBA00022741"/>
    </source>
</evidence>
<feature type="compositionally biased region" description="Basic and acidic residues" evidence="23">
    <location>
        <begin position="569"/>
        <end position="588"/>
    </location>
</feature>
<keyword evidence="26" id="KW-1185">Reference proteome</keyword>
<keyword evidence="11" id="KW-0747">Spliceosome</keyword>
<dbReference type="Gene3D" id="1.10.510.10">
    <property type="entry name" value="Transferase(Phosphotransferase) domain 1"/>
    <property type="match status" value="1"/>
</dbReference>
<dbReference type="FunFam" id="1.20.1260.60:FF:000002">
    <property type="entry name" value="Vacuolar protein sorting-associated protein IST1"/>
    <property type="match status" value="1"/>
</dbReference>
<feature type="compositionally biased region" description="Basic and acidic residues" evidence="23">
    <location>
        <begin position="268"/>
        <end position="299"/>
    </location>
</feature>
<evidence type="ECO:0000256" key="17">
    <source>
        <dbReference type="ARBA" id="ARBA00023187"/>
    </source>
</evidence>
<feature type="compositionally biased region" description="Basic and acidic residues" evidence="23">
    <location>
        <begin position="44"/>
        <end position="54"/>
    </location>
</feature>
<dbReference type="SMART" id="SM00220">
    <property type="entry name" value="S_TKc"/>
    <property type="match status" value="1"/>
</dbReference>
<feature type="compositionally biased region" description="Basic and acidic residues" evidence="23">
    <location>
        <begin position="112"/>
        <end position="144"/>
    </location>
</feature>
<keyword evidence="5" id="KW-0158">Chromosome</keyword>
<dbReference type="Pfam" id="PF03398">
    <property type="entry name" value="Ist1"/>
    <property type="match status" value="1"/>
</dbReference>
<feature type="compositionally biased region" description="Basic and acidic residues" evidence="23">
    <location>
        <begin position="602"/>
        <end position="614"/>
    </location>
</feature>
<dbReference type="GO" id="GO:0045292">
    <property type="term" value="P:mRNA cis splicing, via spliceosome"/>
    <property type="evidence" value="ECO:0007669"/>
    <property type="project" value="InterPro"/>
</dbReference>
<accession>A0A5N6RN08</accession>
<comment type="similarity">
    <text evidence="3">Belongs to the IST1 family.</text>
</comment>
<feature type="compositionally biased region" description="Basic and acidic residues" evidence="23">
    <location>
        <begin position="510"/>
        <end position="525"/>
    </location>
</feature>
<dbReference type="EC" id="2.7.11.1" evidence="4"/>
<dbReference type="GO" id="GO:0005694">
    <property type="term" value="C:chromosome"/>
    <property type="evidence" value="ECO:0007669"/>
    <property type="project" value="UniProtKB-SubCell"/>
</dbReference>
<feature type="compositionally biased region" description="Basic and acidic residues" evidence="23">
    <location>
        <begin position="1"/>
        <end position="10"/>
    </location>
</feature>
<feature type="region of interest" description="Disordered" evidence="23">
    <location>
        <begin position="1288"/>
        <end position="1311"/>
    </location>
</feature>
<evidence type="ECO:0000256" key="20">
    <source>
        <dbReference type="ARBA" id="ARBA00023637"/>
    </source>
</evidence>
<feature type="compositionally biased region" description="Basic and acidic residues" evidence="23">
    <location>
        <begin position="1450"/>
        <end position="1459"/>
    </location>
</feature>
<keyword evidence="15" id="KW-0832">Ubl conjugation</keyword>
<feature type="compositionally biased region" description="Polar residues" evidence="23">
    <location>
        <begin position="1467"/>
        <end position="1482"/>
    </location>
</feature>
<dbReference type="Gene3D" id="3.30.200.20">
    <property type="entry name" value="Phosphorylase Kinase, domain 1"/>
    <property type="match status" value="1"/>
</dbReference>
<feature type="region of interest" description="Disordered" evidence="23">
    <location>
        <begin position="1"/>
        <end position="168"/>
    </location>
</feature>
<feature type="region of interest" description="Disordered" evidence="23">
    <location>
        <begin position="180"/>
        <end position="385"/>
    </location>
</feature>
<evidence type="ECO:0000313" key="25">
    <source>
        <dbReference type="EMBL" id="KAE8100748.1"/>
    </source>
</evidence>
<protein>
    <recommendedName>
        <fullName evidence="20">Serine/threonine-protein kinase PRP4 homolog</fullName>
        <ecNumber evidence="4">2.7.11.1</ecNumber>
    </recommendedName>
    <alternativeName>
        <fullName evidence="21">PRP4 pre-mRNA-processing factor 4 homolog</fullName>
    </alternativeName>
</protein>
<dbReference type="Proteomes" id="UP000327013">
    <property type="component" value="Chromosome 7"/>
</dbReference>
<dbReference type="CDD" id="cd14135">
    <property type="entry name" value="STKc_PRP4"/>
    <property type="match status" value="1"/>
</dbReference>
<feature type="region of interest" description="Disordered" evidence="23">
    <location>
        <begin position="402"/>
        <end position="678"/>
    </location>
</feature>
<feature type="compositionally biased region" description="Basic and acidic residues" evidence="23">
    <location>
        <begin position="360"/>
        <end position="385"/>
    </location>
</feature>
<evidence type="ECO:0000256" key="5">
    <source>
        <dbReference type="ARBA" id="ARBA00022454"/>
    </source>
</evidence>
<gene>
    <name evidence="25" type="ORF">FH972_018611</name>
</gene>